<dbReference type="RefSeq" id="WP_092999071.1">
    <property type="nucleotide sequence ID" value="NZ_FMWD01000014.1"/>
</dbReference>
<dbReference type="EMBL" id="FMWD01000014">
    <property type="protein sequence ID" value="SCZ67410.1"/>
    <property type="molecule type" value="Genomic_DNA"/>
</dbReference>
<comment type="subcellular location">
    <subcellularLocation>
        <location evidence="1">Cell membrane</location>
        <topology evidence="1">Multi-pass membrane protein</topology>
    </subcellularLocation>
</comment>
<evidence type="ECO:0000256" key="6">
    <source>
        <dbReference type="SAM" id="Coils"/>
    </source>
</evidence>
<evidence type="ECO:0000256" key="3">
    <source>
        <dbReference type="ARBA" id="ARBA00022692"/>
    </source>
</evidence>
<evidence type="ECO:0000259" key="8">
    <source>
        <dbReference type="Pfam" id="PF02706"/>
    </source>
</evidence>
<dbReference type="PANTHER" id="PTHR32309">
    <property type="entry name" value="TYROSINE-PROTEIN KINASE"/>
    <property type="match status" value="1"/>
</dbReference>
<protein>
    <submittedName>
        <fullName evidence="9">Chain length determinant protein</fullName>
    </submittedName>
</protein>
<keyword evidence="10" id="KW-1185">Reference proteome</keyword>
<sequence length="329" mass="37521">MNLPDKSAPESLPEFQRYADNENGLVDLWLILVRRRLLIAAVALFFGGLGVAFALVKSQEYSYSTTIEIGNRLVKDDVRPVEPPEAVQAKIETSHLPMILQQYRQVDPDANTYEFTARIPRSSRIVVLEAKGPLEKKETYLALLSSVVQKVQEDHQRIKNEAEKEMEIRRERIASTLASLESEEQLLKREAKRMEEVRALLERQVGEIHPTSAETNQNRVAAVNQTDTDLSAMTMMLLNNEIRVTRDRLMDNLRAQSEQRDEMSKLEIERINFEETRALVPPMQSLDPIGLDRKVIIVVSLIFGLMAGVFAAFFASFLSQVRKIELNNQ</sequence>
<keyword evidence="5 7" id="KW-0472">Membrane</keyword>
<feature type="domain" description="Polysaccharide chain length determinant N-terminal" evidence="8">
    <location>
        <begin position="25"/>
        <end position="72"/>
    </location>
</feature>
<organism evidence="9 10">
    <name type="scientific">Thiohalomonas denitrificans</name>
    <dbReference type="NCBI Taxonomy" id="415747"/>
    <lineage>
        <taxon>Bacteria</taxon>
        <taxon>Pseudomonadati</taxon>
        <taxon>Pseudomonadota</taxon>
        <taxon>Gammaproteobacteria</taxon>
        <taxon>Thiohalomonadales</taxon>
        <taxon>Thiohalomonadaceae</taxon>
        <taxon>Thiohalomonas</taxon>
    </lineage>
</organism>
<dbReference type="STRING" id="415747.SAMN03097708_03146"/>
<feature type="coiled-coil region" evidence="6">
    <location>
        <begin position="141"/>
        <end position="204"/>
    </location>
</feature>
<evidence type="ECO:0000256" key="5">
    <source>
        <dbReference type="ARBA" id="ARBA00023136"/>
    </source>
</evidence>
<gene>
    <name evidence="9" type="ORF">SAMN03097708_03146</name>
</gene>
<dbReference type="PANTHER" id="PTHR32309:SF31">
    <property type="entry name" value="CAPSULAR EXOPOLYSACCHARIDE FAMILY"/>
    <property type="match status" value="1"/>
</dbReference>
<dbReference type="Proteomes" id="UP000199648">
    <property type="component" value="Unassembled WGS sequence"/>
</dbReference>
<dbReference type="GO" id="GO:0005886">
    <property type="term" value="C:plasma membrane"/>
    <property type="evidence" value="ECO:0007669"/>
    <property type="project" value="UniProtKB-SubCell"/>
</dbReference>
<dbReference type="InterPro" id="IPR050445">
    <property type="entry name" value="Bact_polysacc_biosynth/exp"/>
</dbReference>
<accession>A0A1G5R0S1</accession>
<feature type="transmembrane region" description="Helical" evidence="7">
    <location>
        <begin position="37"/>
        <end position="56"/>
    </location>
</feature>
<evidence type="ECO:0000256" key="2">
    <source>
        <dbReference type="ARBA" id="ARBA00022475"/>
    </source>
</evidence>
<reference evidence="9 10" key="1">
    <citation type="submission" date="2016-10" db="EMBL/GenBank/DDBJ databases">
        <authorList>
            <person name="de Groot N.N."/>
        </authorList>
    </citation>
    <scope>NUCLEOTIDE SEQUENCE [LARGE SCALE GENOMIC DNA]</scope>
    <source>
        <strain evidence="9 10">HLD2</strain>
    </source>
</reference>
<dbReference type="InterPro" id="IPR003856">
    <property type="entry name" value="LPS_length_determ_N"/>
</dbReference>
<keyword evidence="6" id="KW-0175">Coiled coil</keyword>
<evidence type="ECO:0000256" key="7">
    <source>
        <dbReference type="SAM" id="Phobius"/>
    </source>
</evidence>
<evidence type="ECO:0000313" key="9">
    <source>
        <dbReference type="EMBL" id="SCZ67410.1"/>
    </source>
</evidence>
<keyword evidence="4 7" id="KW-1133">Transmembrane helix</keyword>
<evidence type="ECO:0000256" key="1">
    <source>
        <dbReference type="ARBA" id="ARBA00004651"/>
    </source>
</evidence>
<proteinExistence type="predicted"/>
<keyword evidence="3 7" id="KW-0812">Transmembrane</keyword>
<feature type="transmembrane region" description="Helical" evidence="7">
    <location>
        <begin position="295"/>
        <end position="318"/>
    </location>
</feature>
<keyword evidence="2" id="KW-1003">Cell membrane</keyword>
<evidence type="ECO:0000313" key="10">
    <source>
        <dbReference type="Proteomes" id="UP000199648"/>
    </source>
</evidence>
<dbReference type="AlphaFoldDB" id="A0A1G5R0S1"/>
<name>A0A1G5R0S1_9GAMM</name>
<dbReference type="Pfam" id="PF02706">
    <property type="entry name" value="Wzz"/>
    <property type="match status" value="1"/>
</dbReference>
<evidence type="ECO:0000256" key="4">
    <source>
        <dbReference type="ARBA" id="ARBA00022989"/>
    </source>
</evidence>